<organism evidence="1 2">
    <name type="scientific">Piloderma croceum (strain F 1598)</name>
    <dbReference type="NCBI Taxonomy" id="765440"/>
    <lineage>
        <taxon>Eukaryota</taxon>
        <taxon>Fungi</taxon>
        <taxon>Dikarya</taxon>
        <taxon>Basidiomycota</taxon>
        <taxon>Agaricomycotina</taxon>
        <taxon>Agaricomycetes</taxon>
        <taxon>Agaricomycetidae</taxon>
        <taxon>Atheliales</taxon>
        <taxon>Atheliaceae</taxon>
        <taxon>Piloderma</taxon>
    </lineage>
</organism>
<proteinExistence type="predicted"/>
<gene>
    <name evidence="1" type="ORF">PILCRDRAFT_829461</name>
</gene>
<dbReference type="EMBL" id="KN833099">
    <property type="protein sequence ID" value="KIM72954.1"/>
    <property type="molecule type" value="Genomic_DNA"/>
</dbReference>
<reference evidence="2" key="2">
    <citation type="submission" date="2015-01" db="EMBL/GenBank/DDBJ databases">
        <title>Evolutionary Origins and Diversification of the Mycorrhizal Mutualists.</title>
        <authorList>
            <consortium name="DOE Joint Genome Institute"/>
            <consortium name="Mycorrhizal Genomics Consortium"/>
            <person name="Kohler A."/>
            <person name="Kuo A."/>
            <person name="Nagy L.G."/>
            <person name="Floudas D."/>
            <person name="Copeland A."/>
            <person name="Barry K.W."/>
            <person name="Cichocki N."/>
            <person name="Veneault-Fourrey C."/>
            <person name="LaButti K."/>
            <person name="Lindquist E.A."/>
            <person name="Lipzen A."/>
            <person name="Lundell T."/>
            <person name="Morin E."/>
            <person name="Murat C."/>
            <person name="Riley R."/>
            <person name="Ohm R."/>
            <person name="Sun H."/>
            <person name="Tunlid A."/>
            <person name="Henrissat B."/>
            <person name="Grigoriev I.V."/>
            <person name="Hibbett D.S."/>
            <person name="Martin F."/>
        </authorList>
    </citation>
    <scope>NUCLEOTIDE SEQUENCE [LARGE SCALE GENOMIC DNA]</scope>
    <source>
        <strain evidence="2">F 1598</strain>
    </source>
</reference>
<evidence type="ECO:0000313" key="2">
    <source>
        <dbReference type="Proteomes" id="UP000054166"/>
    </source>
</evidence>
<dbReference type="AlphaFoldDB" id="A0A0C3EYA5"/>
<accession>A0A0C3EYA5</accession>
<keyword evidence="2" id="KW-1185">Reference proteome</keyword>
<evidence type="ECO:0000313" key="1">
    <source>
        <dbReference type="EMBL" id="KIM72954.1"/>
    </source>
</evidence>
<protein>
    <submittedName>
        <fullName evidence="1">Uncharacterized protein</fullName>
    </submittedName>
</protein>
<name>A0A0C3EYA5_PILCF</name>
<dbReference type="HOGENOM" id="CLU_3107226_0_0_1"/>
<sequence>MGVACPLTVTSLTAFHAFARAIRVPKTIIGRATWVWYAKFKCARLAKLNTR</sequence>
<dbReference type="InParanoid" id="A0A0C3EYA5"/>
<dbReference type="Proteomes" id="UP000054166">
    <property type="component" value="Unassembled WGS sequence"/>
</dbReference>
<reference evidence="1 2" key="1">
    <citation type="submission" date="2014-04" db="EMBL/GenBank/DDBJ databases">
        <authorList>
            <consortium name="DOE Joint Genome Institute"/>
            <person name="Kuo A."/>
            <person name="Tarkka M."/>
            <person name="Buscot F."/>
            <person name="Kohler A."/>
            <person name="Nagy L.G."/>
            <person name="Floudas D."/>
            <person name="Copeland A."/>
            <person name="Barry K.W."/>
            <person name="Cichocki N."/>
            <person name="Veneault-Fourrey C."/>
            <person name="LaButti K."/>
            <person name="Lindquist E.A."/>
            <person name="Lipzen A."/>
            <person name="Lundell T."/>
            <person name="Morin E."/>
            <person name="Murat C."/>
            <person name="Sun H."/>
            <person name="Tunlid A."/>
            <person name="Henrissat B."/>
            <person name="Grigoriev I.V."/>
            <person name="Hibbett D.S."/>
            <person name="Martin F."/>
            <person name="Nordberg H.P."/>
            <person name="Cantor M.N."/>
            <person name="Hua S.X."/>
        </authorList>
    </citation>
    <scope>NUCLEOTIDE SEQUENCE [LARGE SCALE GENOMIC DNA]</scope>
    <source>
        <strain evidence="1 2">F 1598</strain>
    </source>
</reference>